<comment type="pathway">
    <text evidence="2 7">Cofactor biosynthesis; molybdopterin biosynthesis.</text>
</comment>
<evidence type="ECO:0000256" key="2">
    <source>
        <dbReference type="ARBA" id="ARBA00005046"/>
    </source>
</evidence>
<dbReference type="GO" id="GO:0061599">
    <property type="term" value="F:molybdopterin molybdotransferase activity"/>
    <property type="evidence" value="ECO:0007669"/>
    <property type="project" value="UniProtKB-UniRule"/>
</dbReference>
<dbReference type="SUPFAM" id="SSF53218">
    <property type="entry name" value="Molybdenum cofactor biosynthesis proteins"/>
    <property type="match status" value="1"/>
</dbReference>
<dbReference type="OrthoDB" id="9804758at2"/>
<proteinExistence type="inferred from homology"/>
<evidence type="ECO:0000259" key="8">
    <source>
        <dbReference type="SMART" id="SM00852"/>
    </source>
</evidence>
<protein>
    <recommendedName>
        <fullName evidence="7">Molybdopterin molybdenumtransferase</fullName>
        <ecNumber evidence="7">2.10.1.1</ecNumber>
    </recommendedName>
</protein>
<comment type="similarity">
    <text evidence="3 7">Belongs to the MoeA family.</text>
</comment>
<dbReference type="CDD" id="cd00887">
    <property type="entry name" value="MoeA"/>
    <property type="match status" value="1"/>
</dbReference>
<dbReference type="InterPro" id="IPR036135">
    <property type="entry name" value="MoeA_linker/N_sf"/>
</dbReference>
<dbReference type="Gene3D" id="2.170.190.11">
    <property type="entry name" value="Molybdopterin biosynthesis moea protein, domain 3"/>
    <property type="match status" value="1"/>
</dbReference>
<organism evidence="9 10">
    <name type="scientific">Corynebacterium alimapuense</name>
    <dbReference type="NCBI Taxonomy" id="1576874"/>
    <lineage>
        <taxon>Bacteria</taxon>
        <taxon>Bacillati</taxon>
        <taxon>Actinomycetota</taxon>
        <taxon>Actinomycetes</taxon>
        <taxon>Mycobacteriales</taxon>
        <taxon>Corynebacteriaceae</taxon>
        <taxon>Corynebacterium</taxon>
    </lineage>
</organism>
<keyword evidence="10" id="KW-1185">Reference proteome</keyword>
<dbReference type="Gene3D" id="2.40.340.10">
    <property type="entry name" value="MoeA, C-terminal, domain IV"/>
    <property type="match status" value="1"/>
</dbReference>
<keyword evidence="7 9" id="KW-0808">Transferase</keyword>
<dbReference type="InterPro" id="IPR005111">
    <property type="entry name" value="MoeA_C_domain_IV"/>
</dbReference>
<keyword evidence="7" id="KW-0479">Metal-binding</keyword>
<dbReference type="Pfam" id="PF03454">
    <property type="entry name" value="MoeA_C"/>
    <property type="match status" value="1"/>
</dbReference>
<dbReference type="Gene3D" id="3.90.105.10">
    <property type="entry name" value="Molybdopterin biosynthesis moea protein, domain 2"/>
    <property type="match status" value="1"/>
</dbReference>
<gene>
    <name evidence="9" type="ORF">C5L39_07810</name>
</gene>
<comment type="caution">
    <text evidence="9">The sequence shown here is derived from an EMBL/GenBank/DDBJ whole genome shotgun (WGS) entry which is preliminary data.</text>
</comment>
<dbReference type="GO" id="GO:0006777">
    <property type="term" value="P:Mo-molybdopterin cofactor biosynthetic process"/>
    <property type="evidence" value="ECO:0007669"/>
    <property type="project" value="UniProtKB-UniRule"/>
</dbReference>
<comment type="cofactor">
    <cofactor evidence="7">
        <name>Mg(2+)</name>
        <dbReference type="ChEBI" id="CHEBI:18420"/>
    </cofactor>
</comment>
<evidence type="ECO:0000256" key="5">
    <source>
        <dbReference type="ARBA" id="ARBA00023150"/>
    </source>
</evidence>
<dbReference type="Pfam" id="PF00994">
    <property type="entry name" value="MoCF_biosynth"/>
    <property type="match status" value="1"/>
</dbReference>
<keyword evidence="5 7" id="KW-0501">Molybdenum cofactor biosynthesis</keyword>
<dbReference type="EMBL" id="PTJO01000005">
    <property type="protein sequence ID" value="RNE48408.1"/>
    <property type="molecule type" value="Genomic_DNA"/>
</dbReference>
<dbReference type="InterPro" id="IPR038987">
    <property type="entry name" value="MoeA-like"/>
</dbReference>
<dbReference type="GO" id="GO:0005829">
    <property type="term" value="C:cytosol"/>
    <property type="evidence" value="ECO:0007669"/>
    <property type="project" value="TreeGrafter"/>
</dbReference>
<dbReference type="NCBIfam" id="NF045515">
    <property type="entry name" value="Glp_gephyrin"/>
    <property type="match status" value="1"/>
</dbReference>
<dbReference type="PANTHER" id="PTHR10192:SF5">
    <property type="entry name" value="GEPHYRIN"/>
    <property type="match status" value="1"/>
</dbReference>
<dbReference type="Pfam" id="PF03453">
    <property type="entry name" value="MoeA_N"/>
    <property type="match status" value="1"/>
</dbReference>
<dbReference type="InterPro" id="IPR005110">
    <property type="entry name" value="MoeA_linker/N"/>
</dbReference>
<dbReference type="RefSeq" id="WP_123048341.1">
    <property type="nucleotide sequence ID" value="NZ_PTJO01000005.1"/>
</dbReference>
<feature type="domain" description="MoaB/Mog" evidence="8">
    <location>
        <begin position="185"/>
        <end position="321"/>
    </location>
</feature>
<dbReference type="PANTHER" id="PTHR10192">
    <property type="entry name" value="MOLYBDOPTERIN BIOSYNTHESIS PROTEIN"/>
    <property type="match status" value="1"/>
</dbReference>
<evidence type="ECO:0000313" key="9">
    <source>
        <dbReference type="EMBL" id="RNE48408.1"/>
    </source>
</evidence>
<name>A0A3M8K7E7_9CORY</name>
<dbReference type="EC" id="2.10.1.1" evidence="7"/>
<dbReference type="NCBIfam" id="TIGR00177">
    <property type="entry name" value="molyb_syn"/>
    <property type="match status" value="1"/>
</dbReference>
<accession>A0A3M8K7E7</accession>
<dbReference type="UniPathway" id="UPA00344"/>
<evidence type="ECO:0000256" key="7">
    <source>
        <dbReference type="RuleBase" id="RU365090"/>
    </source>
</evidence>
<dbReference type="GO" id="GO:0046872">
    <property type="term" value="F:metal ion binding"/>
    <property type="evidence" value="ECO:0007669"/>
    <property type="project" value="UniProtKB-UniRule"/>
</dbReference>
<reference evidence="9 10" key="1">
    <citation type="submission" date="2018-02" db="EMBL/GenBank/DDBJ databases">
        <title>Corynebacterium alimpuense sp. nov., a marine obligate actinomycete isolated from sediments of Valparaiso bay, Chile.</title>
        <authorList>
            <person name="Claverias F."/>
            <person name="Gonzales-Siles L."/>
            <person name="Salva-Serra F."/>
            <person name="Inganaes E."/>
            <person name="Molin K."/>
            <person name="Cumsille A."/>
            <person name="Undabarrena A."/>
            <person name="Couve E."/>
            <person name="Moore E.R.B."/>
            <person name="Gomila M."/>
            <person name="Camara B."/>
        </authorList>
    </citation>
    <scope>NUCLEOTIDE SEQUENCE [LARGE SCALE GENOMIC DNA]</scope>
    <source>
        <strain evidence="9 10">CCUG 69366</strain>
    </source>
</reference>
<evidence type="ECO:0000256" key="4">
    <source>
        <dbReference type="ARBA" id="ARBA00022505"/>
    </source>
</evidence>
<dbReference type="InterPro" id="IPR036688">
    <property type="entry name" value="MoeA_C_domain_IV_sf"/>
</dbReference>
<comment type="function">
    <text evidence="1 7">Catalyzes the insertion of molybdate into adenylated molybdopterin with the concomitant release of AMP.</text>
</comment>
<comment type="catalytic activity">
    <reaction evidence="6">
        <text>adenylyl-molybdopterin + molybdate = Mo-molybdopterin + AMP + H(+)</text>
        <dbReference type="Rhea" id="RHEA:35047"/>
        <dbReference type="ChEBI" id="CHEBI:15378"/>
        <dbReference type="ChEBI" id="CHEBI:36264"/>
        <dbReference type="ChEBI" id="CHEBI:62727"/>
        <dbReference type="ChEBI" id="CHEBI:71302"/>
        <dbReference type="ChEBI" id="CHEBI:456215"/>
        <dbReference type="EC" id="2.10.1.1"/>
    </reaction>
</comment>
<dbReference type="AlphaFoldDB" id="A0A3M8K7E7"/>
<dbReference type="InterPro" id="IPR001453">
    <property type="entry name" value="MoaB/Mog_dom"/>
</dbReference>
<sequence>MSPRSVSDHLAAVVEHALPRSPISLDLSKAHGLVLASDAQASLPVPPFSNSAMDGFLVHTAELVGAGPWSFPVIGDVPAGASPIELPDNAAVRIMTGAPVPEPHHQLRVIPVENTNITPGPGPLPDYVTINRVPGERTHIRSAGENISPGQAVMSAGSRIDAGAVAALISAGVDQVSVYPLPRVAVISSGDELVEAGVAPGAGQLPDSNRPMIASLLAELGIKHVTQFHGDDQTGDFQALLAQVCDTHELVITTGGVSVGAFDVVRAATDGKDMWFGSVAQRPGSPQGLGTWHSTTLMCLPGNPVAAFVSFCLYGPPLLWAMSGSTPQAGLWERPYVVAQLAAGTELSGPPARTLLSPVRLNYSAAGITATPFHHRGPGSHLVASLADTDGIAVLDPGADTSAGDPDIRVLLRP</sequence>
<dbReference type="SMART" id="SM00852">
    <property type="entry name" value="MoCF_biosynth"/>
    <property type="match status" value="1"/>
</dbReference>
<dbReference type="InterPro" id="IPR036425">
    <property type="entry name" value="MoaB/Mog-like_dom_sf"/>
</dbReference>
<dbReference type="Proteomes" id="UP000266975">
    <property type="component" value="Unassembled WGS sequence"/>
</dbReference>
<evidence type="ECO:0000313" key="10">
    <source>
        <dbReference type="Proteomes" id="UP000266975"/>
    </source>
</evidence>
<dbReference type="SUPFAM" id="SSF63882">
    <property type="entry name" value="MoeA N-terminal region -like"/>
    <property type="match status" value="1"/>
</dbReference>
<dbReference type="Gene3D" id="3.40.980.10">
    <property type="entry name" value="MoaB/Mog-like domain"/>
    <property type="match status" value="1"/>
</dbReference>
<evidence type="ECO:0000256" key="3">
    <source>
        <dbReference type="ARBA" id="ARBA00010763"/>
    </source>
</evidence>
<evidence type="ECO:0000256" key="6">
    <source>
        <dbReference type="ARBA" id="ARBA00047317"/>
    </source>
</evidence>
<evidence type="ECO:0000256" key="1">
    <source>
        <dbReference type="ARBA" id="ARBA00002901"/>
    </source>
</evidence>
<dbReference type="SUPFAM" id="SSF63867">
    <property type="entry name" value="MoeA C-terminal domain-like"/>
    <property type="match status" value="1"/>
</dbReference>
<keyword evidence="4 7" id="KW-0500">Molybdenum</keyword>
<keyword evidence="7" id="KW-0460">Magnesium</keyword>